<name>H6R9W1_NOCCG</name>
<dbReference type="RefSeq" id="WP_014348646.1">
    <property type="nucleotide sequence ID" value="NC_016887.1"/>
</dbReference>
<dbReference type="SUPFAM" id="SSF47413">
    <property type="entry name" value="lambda repressor-like DNA-binding domains"/>
    <property type="match status" value="1"/>
</dbReference>
<dbReference type="InterPro" id="IPR010982">
    <property type="entry name" value="Lambda_DNA-bd_dom_sf"/>
</dbReference>
<reference evidence="5 6" key="1">
    <citation type="journal article" date="2012" name="J. Bacteriol.">
        <title>Genome sequence of the human- and animal-pathogenic strain Nocardia cyriacigeorgica GUH-2.</title>
        <authorList>
            <person name="Zoropogui A."/>
            <person name="Pujic P."/>
            <person name="Normand P."/>
            <person name="Barbe V."/>
            <person name="Beaman B."/>
            <person name="Beaman L."/>
            <person name="Boiron P."/>
            <person name="Colinon C."/>
            <person name="Deredjian A."/>
            <person name="Graindorge A."/>
            <person name="Mangenot S."/>
            <person name="Nazaret S."/>
            <person name="Neto M."/>
            <person name="Petit S."/>
            <person name="Roche D."/>
            <person name="Vallenet D."/>
            <person name="Rodriguez-Nava V."/>
            <person name="Richard Y."/>
            <person name="Cournoyer B."/>
            <person name="Blaha D."/>
        </authorList>
    </citation>
    <scope>NUCLEOTIDE SEQUENCE [LARGE SCALE GENOMIC DNA]</scope>
    <source>
        <strain evidence="5 6">GUH-2</strain>
    </source>
</reference>
<accession>H6R9W1</accession>
<dbReference type="Proteomes" id="UP000008190">
    <property type="component" value="Chromosome"/>
</dbReference>
<dbReference type="PANTHER" id="PTHR46797:SF23">
    <property type="entry name" value="HTH-TYPE TRANSCRIPTIONAL REGULATOR SUTR"/>
    <property type="match status" value="1"/>
</dbReference>
<dbReference type="KEGG" id="ncy:NOCYR_0349"/>
<dbReference type="OrthoDB" id="9814553at2"/>
<dbReference type="Gene3D" id="1.10.260.40">
    <property type="entry name" value="lambda repressor-like DNA-binding domains"/>
    <property type="match status" value="1"/>
</dbReference>
<keyword evidence="6" id="KW-1185">Reference proteome</keyword>
<dbReference type="GO" id="GO:0003700">
    <property type="term" value="F:DNA-binding transcription factor activity"/>
    <property type="evidence" value="ECO:0007669"/>
    <property type="project" value="TreeGrafter"/>
</dbReference>
<keyword evidence="3" id="KW-0804">Transcription</keyword>
<organism evidence="5 6">
    <name type="scientific">Nocardia cyriacigeorgica (strain GUH-2)</name>
    <dbReference type="NCBI Taxonomy" id="1127134"/>
    <lineage>
        <taxon>Bacteria</taxon>
        <taxon>Bacillati</taxon>
        <taxon>Actinomycetota</taxon>
        <taxon>Actinomycetes</taxon>
        <taxon>Mycobacteriales</taxon>
        <taxon>Nocardiaceae</taxon>
        <taxon>Nocardia</taxon>
    </lineage>
</organism>
<dbReference type="InterPro" id="IPR001387">
    <property type="entry name" value="Cro/C1-type_HTH"/>
</dbReference>
<dbReference type="EMBL" id="FO082843">
    <property type="protein sequence ID" value="CCF61169.1"/>
    <property type="molecule type" value="Genomic_DNA"/>
</dbReference>
<evidence type="ECO:0000256" key="3">
    <source>
        <dbReference type="ARBA" id="ARBA00023163"/>
    </source>
</evidence>
<dbReference type="Pfam" id="PF01381">
    <property type="entry name" value="HTH_3"/>
    <property type="match status" value="1"/>
</dbReference>
<sequence>MSDPLRVVVGRNVRRIRVARGYSQEGFADEVLNVNRTYAGRMERGQTNLSLDALDRLANTLGVDPRVLLDPDMEVSVEVRIIGRE</sequence>
<protein>
    <submittedName>
        <fullName evidence="5">Transcriptional regulator, XRE family</fullName>
    </submittedName>
</protein>
<dbReference type="AlphaFoldDB" id="H6R9W1"/>
<dbReference type="GO" id="GO:0003677">
    <property type="term" value="F:DNA binding"/>
    <property type="evidence" value="ECO:0007669"/>
    <property type="project" value="UniProtKB-KW"/>
</dbReference>
<dbReference type="GO" id="GO:0005829">
    <property type="term" value="C:cytosol"/>
    <property type="evidence" value="ECO:0007669"/>
    <property type="project" value="TreeGrafter"/>
</dbReference>
<dbReference type="CDD" id="cd00093">
    <property type="entry name" value="HTH_XRE"/>
    <property type="match status" value="1"/>
</dbReference>
<evidence type="ECO:0000256" key="1">
    <source>
        <dbReference type="ARBA" id="ARBA00023015"/>
    </source>
</evidence>
<dbReference type="eggNOG" id="COG1396">
    <property type="taxonomic scope" value="Bacteria"/>
</dbReference>
<keyword evidence="2" id="KW-0238">DNA-binding</keyword>
<keyword evidence="1" id="KW-0805">Transcription regulation</keyword>
<gene>
    <name evidence="5" type="ordered locus">NOCYR_0349</name>
</gene>
<dbReference type="InterPro" id="IPR050807">
    <property type="entry name" value="TransReg_Diox_bact_type"/>
</dbReference>
<dbReference type="PROSITE" id="PS50943">
    <property type="entry name" value="HTH_CROC1"/>
    <property type="match status" value="1"/>
</dbReference>
<dbReference type="SMART" id="SM00530">
    <property type="entry name" value="HTH_XRE"/>
    <property type="match status" value="1"/>
</dbReference>
<dbReference type="PANTHER" id="PTHR46797">
    <property type="entry name" value="HTH-TYPE TRANSCRIPTIONAL REGULATOR"/>
    <property type="match status" value="1"/>
</dbReference>
<dbReference type="HOGENOM" id="CLU_066192_29_4_11"/>
<evidence type="ECO:0000259" key="4">
    <source>
        <dbReference type="PROSITE" id="PS50943"/>
    </source>
</evidence>
<evidence type="ECO:0000313" key="5">
    <source>
        <dbReference type="EMBL" id="CCF61169.1"/>
    </source>
</evidence>
<evidence type="ECO:0000313" key="6">
    <source>
        <dbReference type="Proteomes" id="UP000008190"/>
    </source>
</evidence>
<evidence type="ECO:0000256" key="2">
    <source>
        <dbReference type="ARBA" id="ARBA00023125"/>
    </source>
</evidence>
<proteinExistence type="predicted"/>
<feature type="domain" description="HTH cro/C1-type" evidence="4">
    <location>
        <begin position="13"/>
        <end position="68"/>
    </location>
</feature>